<keyword evidence="1" id="KW-0540">Nuclease</keyword>
<keyword evidence="1" id="KW-0269">Exonuclease</keyword>
<dbReference type="EMBL" id="AUZX01015008">
    <property type="protein sequence ID" value="EQD30518.1"/>
    <property type="molecule type" value="Genomic_DNA"/>
</dbReference>
<comment type="caution">
    <text evidence="1">The sequence shown here is derived from an EMBL/GenBank/DDBJ whole genome shotgun (WGS) entry which is preliminary data.</text>
</comment>
<dbReference type="GO" id="GO:0004527">
    <property type="term" value="F:exonuclease activity"/>
    <property type="evidence" value="ECO:0007669"/>
    <property type="project" value="UniProtKB-KW"/>
</dbReference>
<dbReference type="GO" id="GO:0004519">
    <property type="term" value="F:endonuclease activity"/>
    <property type="evidence" value="ECO:0007669"/>
    <property type="project" value="UniProtKB-KW"/>
</dbReference>
<dbReference type="InterPro" id="IPR036691">
    <property type="entry name" value="Endo/exonu/phosph_ase_sf"/>
</dbReference>
<dbReference type="AlphaFoldDB" id="T0YBL9"/>
<accession>T0YBL9</accession>
<dbReference type="Gene3D" id="3.60.10.10">
    <property type="entry name" value="Endonuclease/exonuclease/phosphatase"/>
    <property type="match status" value="1"/>
</dbReference>
<protein>
    <submittedName>
        <fullName evidence="1">Endonuclease/exonuclease/phosphatase</fullName>
        <ecNumber evidence="1">3.1.4.12</ecNumber>
    </submittedName>
</protein>
<evidence type="ECO:0000313" key="1">
    <source>
        <dbReference type="EMBL" id="EQD30518.1"/>
    </source>
</evidence>
<dbReference type="EC" id="3.1.4.12" evidence="1"/>
<proteinExistence type="predicted"/>
<reference evidence="1" key="2">
    <citation type="journal article" date="2014" name="ISME J.">
        <title>Microbial stratification in low pH oxic and suboxic macroscopic growths along an acid mine drainage.</title>
        <authorList>
            <person name="Mendez-Garcia C."/>
            <person name="Mesa V."/>
            <person name="Sprenger R.R."/>
            <person name="Richter M."/>
            <person name="Diez M.S."/>
            <person name="Solano J."/>
            <person name="Bargiela R."/>
            <person name="Golyshina O.V."/>
            <person name="Manteca A."/>
            <person name="Ramos J.L."/>
            <person name="Gallego J.R."/>
            <person name="Llorente I."/>
            <person name="Martins Dos Santos V.A."/>
            <person name="Jensen O.N."/>
            <person name="Pelaez A.I."/>
            <person name="Sanchez J."/>
            <person name="Ferrer M."/>
        </authorList>
    </citation>
    <scope>NUCLEOTIDE SEQUENCE</scope>
</reference>
<keyword evidence="1" id="KW-0255">Endonuclease</keyword>
<name>T0YBL9_9ZZZZ</name>
<organism evidence="1">
    <name type="scientific">mine drainage metagenome</name>
    <dbReference type="NCBI Taxonomy" id="410659"/>
    <lineage>
        <taxon>unclassified sequences</taxon>
        <taxon>metagenomes</taxon>
        <taxon>ecological metagenomes</taxon>
    </lineage>
</organism>
<keyword evidence="1" id="KW-0378">Hydrolase</keyword>
<gene>
    <name evidence="1" type="ORF">B1A_20344</name>
</gene>
<dbReference type="SUPFAM" id="SSF56219">
    <property type="entry name" value="DNase I-like"/>
    <property type="match status" value="1"/>
</dbReference>
<reference evidence="1" key="1">
    <citation type="submission" date="2013-08" db="EMBL/GenBank/DDBJ databases">
        <authorList>
            <person name="Mendez C."/>
            <person name="Richter M."/>
            <person name="Ferrer M."/>
            <person name="Sanchez J."/>
        </authorList>
    </citation>
    <scope>NUCLEOTIDE SEQUENCE</scope>
</reference>
<dbReference type="GO" id="GO:0004767">
    <property type="term" value="F:sphingomyelin phosphodiesterase activity"/>
    <property type="evidence" value="ECO:0007669"/>
    <property type="project" value="UniProtKB-EC"/>
</dbReference>
<sequence length="200" mass="21358">EAVRAQAARDGAVPHLILGDFNALGPGDRIRATDFLGQLSEWRRSGVLEEVGAVGRVPPAVAAMRWWREPGSAQPTEGVSEVARAGIPRLPWLIHPLIELVPRGDATDALAGALMPRAAVRSMTMAGYVDCLRRVHPRADSFSCPTYLPAVRIDYIFASSELAARLVGCEVAARTGALGEVARRASDHFPVVAEFDLAAG</sequence>
<feature type="non-terminal residue" evidence="1">
    <location>
        <position position="1"/>
    </location>
</feature>